<reference evidence="2" key="1">
    <citation type="submission" date="2023-02" db="EMBL/GenBank/DDBJ databases">
        <title>Complete genome sequence of Limosilactobacillus reuteri SRCM217616 isolated from Bos taurus feces.</title>
        <authorList>
            <person name="Yang H.-G."/>
            <person name="Kim J.-W."/>
            <person name="Ha G.-S."/>
            <person name="Yang H.-J."/>
            <person name="Jeong D.-Y."/>
        </authorList>
    </citation>
    <scope>NUCLEOTIDE SEQUENCE</scope>
    <source>
        <strain evidence="2">SRCM217616</strain>
    </source>
</reference>
<organism evidence="2 3">
    <name type="scientific">Limosilactobacillus reuteri</name>
    <name type="common">Lactobacillus reuteri</name>
    <dbReference type="NCBI Taxonomy" id="1598"/>
    <lineage>
        <taxon>Bacteria</taxon>
        <taxon>Bacillati</taxon>
        <taxon>Bacillota</taxon>
        <taxon>Bacilli</taxon>
        <taxon>Lactobacillales</taxon>
        <taxon>Lactobacillaceae</taxon>
        <taxon>Limosilactobacillus</taxon>
    </lineage>
</organism>
<evidence type="ECO:0000313" key="3">
    <source>
        <dbReference type="Proteomes" id="UP001217945"/>
    </source>
</evidence>
<name>A0AAW6JJE1_LIMRT</name>
<protein>
    <recommendedName>
        <fullName evidence="4">ABC transporter permease</fullName>
    </recommendedName>
</protein>
<sequence length="42" mass="4891">MLQKIDSKILAYWWTSPDQRLWAYLATFLPLLGIIIAISNLL</sequence>
<evidence type="ECO:0008006" key="4">
    <source>
        <dbReference type="Google" id="ProtNLM"/>
    </source>
</evidence>
<evidence type="ECO:0000256" key="1">
    <source>
        <dbReference type="SAM" id="Phobius"/>
    </source>
</evidence>
<dbReference type="EMBL" id="JAQTKT010000001">
    <property type="protein sequence ID" value="MDD1383088.1"/>
    <property type="molecule type" value="Genomic_DNA"/>
</dbReference>
<dbReference type="RefSeq" id="WP_273774690.1">
    <property type="nucleotide sequence ID" value="NZ_JAQTKT010000001.1"/>
</dbReference>
<dbReference type="Proteomes" id="UP001217945">
    <property type="component" value="Unassembled WGS sequence"/>
</dbReference>
<keyword evidence="1" id="KW-0812">Transmembrane</keyword>
<evidence type="ECO:0000313" key="2">
    <source>
        <dbReference type="EMBL" id="MDD1383088.1"/>
    </source>
</evidence>
<comment type="caution">
    <text evidence="2">The sequence shown here is derived from an EMBL/GenBank/DDBJ whole genome shotgun (WGS) entry which is preliminary data.</text>
</comment>
<gene>
    <name evidence="2" type="ORF">PSQ53_09250</name>
</gene>
<dbReference type="AlphaFoldDB" id="A0AAW6JJE1"/>
<keyword evidence="1" id="KW-0472">Membrane</keyword>
<keyword evidence="1" id="KW-1133">Transmembrane helix</keyword>
<proteinExistence type="predicted"/>
<feature type="transmembrane region" description="Helical" evidence="1">
    <location>
        <begin position="21"/>
        <end position="41"/>
    </location>
</feature>
<accession>A0AAW6JJE1</accession>